<gene>
    <name evidence="1" type="ORF">BAE44_0013546</name>
</gene>
<dbReference type="AlphaFoldDB" id="A0A1E5VK35"/>
<accession>A0A1E5VK35</accession>
<proteinExistence type="predicted"/>
<dbReference type="OrthoDB" id="10470788at2759"/>
<dbReference type="Proteomes" id="UP000095767">
    <property type="component" value="Unassembled WGS sequence"/>
</dbReference>
<comment type="caution">
    <text evidence="1">The sequence shown here is derived from an EMBL/GenBank/DDBJ whole genome shotgun (WGS) entry which is preliminary data.</text>
</comment>
<organism evidence="1 2">
    <name type="scientific">Dichanthelium oligosanthes</name>
    <dbReference type="NCBI Taxonomy" id="888268"/>
    <lineage>
        <taxon>Eukaryota</taxon>
        <taxon>Viridiplantae</taxon>
        <taxon>Streptophyta</taxon>
        <taxon>Embryophyta</taxon>
        <taxon>Tracheophyta</taxon>
        <taxon>Spermatophyta</taxon>
        <taxon>Magnoliopsida</taxon>
        <taxon>Liliopsida</taxon>
        <taxon>Poales</taxon>
        <taxon>Poaceae</taxon>
        <taxon>PACMAD clade</taxon>
        <taxon>Panicoideae</taxon>
        <taxon>Panicodae</taxon>
        <taxon>Paniceae</taxon>
        <taxon>Dichantheliinae</taxon>
        <taxon>Dichanthelium</taxon>
    </lineage>
</organism>
<evidence type="ECO:0000313" key="1">
    <source>
        <dbReference type="EMBL" id="OEL25432.1"/>
    </source>
</evidence>
<dbReference type="EMBL" id="LWDX02037265">
    <property type="protein sequence ID" value="OEL25432.1"/>
    <property type="molecule type" value="Genomic_DNA"/>
</dbReference>
<sequence>MLNFKYSVSPIRYGGLLHIWNSTFLFLSNFSHQLFRILKAINCPAPFFLCMA</sequence>
<evidence type="ECO:0000313" key="2">
    <source>
        <dbReference type="Proteomes" id="UP000095767"/>
    </source>
</evidence>
<reference evidence="1 2" key="1">
    <citation type="submission" date="2016-09" db="EMBL/GenBank/DDBJ databases">
        <title>The draft genome of Dichanthelium oligosanthes: A C3 panicoid grass species.</title>
        <authorList>
            <person name="Studer A.J."/>
            <person name="Schnable J.C."/>
            <person name="Brutnell T.P."/>
        </authorList>
    </citation>
    <scope>NUCLEOTIDE SEQUENCE [LARGE SCALE GENOMIC DNA]</scope>
    <source>
        <strain evidence="2">cv. Kellogg 1175</strain>
        <tissue evidence="1">Leaf</tissue>
    </source>
</reference>
<protein>
    <submittedName>
        <fullName evidence="1">Uncharacterized protein</fullName>
    </submittedName>
</protein>
<name>A0A1E5VK35_9POAL</name>
<keyword evidence="2" id="KW-1185">Reference proteome</keyword>